<keyword evidence="3" id="KW-1185">Reference proteome</keyword>
<evidence type="ECO:0000313" key="3">
    <source>
        <dbReference type="Proteomes" id="UP000654947"/>
    </source>
</evidence>
<organism evidence="2 3">
    <name type="scientific">Nocardiopsis kunsanensis</name>
    <dbReference type="NCBI Taxonomy" id="141693"/>
    <lineage>
        <taxon>Bacteria</taxon>
        <taxon>Bacillati</taxon>
        <taxon>Actinomycetota</taxon>
        <taxon>Actinomycetes</taxon>
        <taxon>Streptosporangiales</taxon>
        <taxon>Nocardiopsidaceae</taxon>
        <taxon>Nocardiopsis</taxon>
    </lineage>
</organism>
<dbReference type="EMBL" id="BMXL01000001">
    <property type="protein sequence ID" value="GHD15585.1"/>
    <property type="molecule type" value="Genomic_DNA"/>
</dbReference>
<feature type="region of interest" description="Disordered" evidence="1">
    <location>
        <begin position="1"/>
        <end position="54"/>
    </location>
</feature>
<accession>A0A918X7H5</accession>
<feature type="compositionally biased region" description="Basic and acidic residues" evidence="1">
    <location>
        <begin position="1"/>
        <end position="15"/>
    </location>
</feature>
<proteinExistence type="predicted"/>
<dbReference type="RefSeq" id="WP_193517158.1">
    <property type="nucleotide sequence ID" value="NZ_BMXL01000001.1"/>
</dbReference>
<reference evidence="2 3" key="1">
    <citation type="journal article" date="2014" name="Int. J. Syst. Evol. Microbiol.">
        <title>Complete genome sequence of Corynebacterium casei LMG S-19264T (=DSM 44701T), isolated from a smear-ripened cheese.</title>
        <authorList>
            <consortium name="US DOE Joint Genome Institute (JGI-PGF)"/>
            <person name="Walter F."/>
            <person name="Albersmeier A."/>
            <person name="Kalinowski J."/>
            <person name="Ruckert C."/>
        </authorList>
    </citation>
    <scope>NUCLEOTIDE SEQUENCE [LARGE SCALE GENOMIC DNA]</scope>
    <source>
        <strain evidence="2 3">KCTC 19473</strain>
    </source>
</reference>
<name>A0A918X7H5_9ACTN</name>
<protein>
    <submittedName>
        <fullName evidence="2">Uncharacterized protein</fullName>
    </submittedName>
</protein>
<sequence>MAPQHVPERKFRNGLRDGPPTVPDDHELAGDPGESVEQVTGQQYGAPSSPGLPP</sequence>
<gene>
    <name evidence="2" type="ORF">GCM10007147_03100</name>
</gene>
<comment type="caution">
    <text evidence="2">The sequence shown here is derived from an EMBL/GenBank/DDBJ whole genome shotgun (WGS) entry which is preliminary data.</text>
</comment>
<feature type="compositionally biased region" description="Polar residues" evidence="1">
    <location>
        <begin position="37"/>
        <end position="46"/>
    </location>
</feature>
<evidence type="ECO:0000256" key="1">
    <source>
        <dbReference type="SAM" id="MobiDB-lite"/>
    </source>
</evidence>
<dbReference type="AlphaFoldDB" id="A0A918X7H5"/>
<evidence type="ECO:0000313" key="2">
    <source>
        <dbReference type="EMBL" id="GHD15585.1"/>
    </source>
</evidence>
<dbReference type="Proteomes" id="UP000654947">
    <property type="component" value="Unassembled WGS sequence"/>
</dbReference>